<proteinExistence type="predicted"/>
<organism evidence="3 4">
    <name type="scientific">Protopolystoma xenopodis</name>
    <dbReference type="NCBI Taxonomy" id="117903"/>
    <lineage>
        <taxon>Eukaryota</taxon>
        <taxon>Metazoa</taxon>
        <taxon>Spiralia</taxon>
        <taxon>Lophotrochozoa</taxon>
        <taxon>Platyhelminthes</taxon>
        <taxon>Monogenea</taxon>
        <taxon>Polyopisthocotylea</taxon>
        <taxon>Polystomatidea</taxon>
        <taxon>Polystomatidae</taxon>
        <taxon>Protopolystoma</taxon>
    </lineage>
</organism>
<dbReference type="EMBL" id="CAAALY010053470">
    <property type="protein sequence ID" value="VEL21861.1"/>
    <property type="molecule type" value="Genomic_DNA"/>
</dbReference>
<dbReference type="PANTHER" id="PTHR10224">
    <property type="entry name" value="ES1 PROTEIN HOMOLOG, MITOCHONDRIAL"/>
    <property type="match status" value="1"/>
</dbReference>
<evidence type="ECO:0000313" key="2">
    <source>
        <dbReference type="EMBL" id="VEL21861.1"/>
    </source>
</evidence>
<dbReference type="OrthoDB" id="543156at2759"/>
<dbReference type="AlphaFoldDB" id="A0A3S5CRP2"/>
<evidence type="ECO:0000313" key="4">
    <source>
        <dbReference type="Proteomes" id="UP000784294"/>
    </source>
</evidence>
<dbReference type="SUPFAM" id="SSF52317">
    <property type="entry name" value="Class I glutamine amidotransferase-like"/>
    <property type="match status" value="1"/>
</dbReference>
<name>A0A3S5CRP2_9PLAT</name>
<dbReference type="InterPro" id="IPR029062">
    <property type="entry name" value="Class_I_gatase-like"/>
</dbReference>
<feature type="chain" id="PRO_5036095103" description="DJ-1/PfpI domain-containing protein" evidence="1">
    <location>
        <begin position="19"/>
        <end position="104"/>
    </location>
</feature>
<reference evidence="3" key="1">
    <citation type="submission" date="2018-11" db="EMBL/GenBank/DDBJ databases">
        <authorList>
            <consortium name="Pathogen Informatics"/>
        </authorList>
    </citation>
    <scope>NUCLEOTIDE SEQUENCE</scope>
</reference>
<keyword evidence="4" id="KW-1185">Reference proteome</keyword>
<sequence>MWRLRWNVLIHLSRLGMSYECFAPDKLQTEVIDHITGDKLNETRGKISRLKDFKIGDFCALTIPGGFGAAKNLSNFGNAFSKCEVDGDVARFIMEFHAASKPIG</sequence>
<feature type="signal peptide" evidence="1">
    <location>
        <begin position="1"/>
        <end position="18"/>
    </location>
</feature>
<evidence type="ECO:0000313" key="3">
    <source>
        <dbReference type="EMBL" id="VEL30895.1"/>
    </source>
</evidence>
<evidence type="ECO:0008006" key="5">
    <source>
        <dbReference type="Google" id="ProtNLM"/>
    </source>
</evidence>
<comment type="caution">
    <text evidence="3">The sequence shown here is derived from an EMBL/GenBank/DDBJ whole genome shotgun (WGS) entry which is preliminary data.</text>
</comment>
<dbReference type="EMBL" id="CAAALY010116679">
    <property type="protein sequence ID" value="VEL30895.1"/>
    <property type="molecule type" value="Genomic_DNA"/>
</dbReference>
<gene>
    <name evidence="2" type="ORF">PXEA_LOCUS15301</name>
    <name evidence="3" type="ORF">PXEA_LOCUS24335</name>
</gene>
<accession>A0A3S5CRP2</accession>
<dbReference type="PANTHER" id="PTHR10224:SF12">
    <property type="entry name" value="GLYOXALASE ELBB"/>
    <property type="match status" value="1"/>
</dbReference>
<protein>
    <recommendedName>
        <fullName evidence="5">DJ-1/PfpI domain-containing protein</fullName>
    </recommendedName>
</protein>
<evidence type="ECO:0000256" key="1">
    <source>
        <dbReference type="SAM" id="SignalP"/>
    </source>
</evidence>
<dbReference type="Gene3D" id="3.40.50.880">
    <property type="match status" value="1"/>
</dbReference>
<dbReference type="Proteomes" id="UP000784294">
    <property type="component" value="Unassembled WGS sequence"/>
</dbReference>
<keyword evidence="1" id="KW-0732">Signal</keyword>